<evidence type="ECO:0000313" key="1">
    <source>
        <dbReference type="EMBL" id="KAH3853438.1"/>
    </source>
</evidence>
<reference evidence="1" key="2">
    <citation type="submission" date="2020-11" db="EMBL/GenBank/DDBJ databases">
        <authorList>
            <person name="McCartney M.A."/>
            <person name="Auch B."/>
            <person name="Kono T."/>
            <person name="Mallez S."/>
            <person name="Becker A."/>
            <person name="Gohl D.M."/>
            <person name="Silverstein K.A.T."/>
            <person name="Koren S."/>
            <person name="Bechman K.B."/>
            <person name="Herman A."/>
            <person name="Abrahante J.E."/>
            <person name="Garbe J."/>
        </authorList>
    </citation>
    <scope>NUCLEOTIDE SEQUENCE</scope>
    <source>
        <strain evidence="1">Duluth1</strain>
        <tissue evidence="1">Whole animal</tissue>
    </source>
</reference>
<proteinExistence type="predicted"/>
<accession>A0A9D4R425</accession>
<evidence type="ECO:0000313" key="2">
    <source>
        <dbReference type="Proteomes" id="UP000828390"/>
    </source>
</evidence>
<comment type="caution">
    <text evidence="1">The sequence shown here is derived from an EMBL/GenBank/DDBJ whole genome shotgun (WGS) entry which is preliminary data.</text>
</comment>
<organism evidence="1 2">
    <name type="scientific">Dreissena polymorpha</name>
    <name type="common">Zebra mussel</name>
    <name type="synonym">Mytilus polymorpha</name>
    <dbReference type="NCBI Taxonomy" id="45954"/>
    <lineage>
        <taxon>Eukaryota</taxon>
        <taxon>Metazoa</taxon>
        <taxon>Spiralia</taxon>
        <taxon>Lophotrochozoa</taxon>
        <taxon>Mollusca</taxon>
        <taxon>Bivalvia</taxon>
        <taxon>Autobranchia</taxon>
        <taxon>Heteroconchia</taxon>
        <taxon>Euheterodonta</taxon>
        <taxon>Imparidentia</taxon>
        <taxon>Neoheterodontei</taxon>
        <taxon>Myida</taxon>
        <taxon>Dreissenoidea</taxon>
        <taxon>Dreissenidae</taxon>
        <taxon>Dreissena</taxon>
    </lineage>
</organism>
<keyword evidence="2" id="KW-1185">Reference proteome</keyword>
<gene>
    <name evidence="1" type="ORF">DPMN_095961</name>
</gene>
<dbReference type="AlphaFoldDB" id="A0A9D4R425"/>
<name>A0A9D4R425_DREPO</name>
<reference evidence="1" key="1">
    <citation type="journal article" date="2019" name="bioRxiv">
        <title>The Genome of the Zebra Mussel, Dreissena polymorpha: A Resource for Invasive Species Research.</title>
        <authorList>
            <person name="McCartney M.A."/>
            <person name="Auch B."/>
            <person name="Kono T."/>
            <person name="Mallez S."/>
            <person name="Zhang Y."/>
            <person name="Obille A."/>
            <person name="Becker A."/>
            <person name="Abrahante J.E."/>
            <person name="Garbe J."/>
            <person name="Badalamenti J.P."/>
            <person name="Herman A."/>
            <person name="Mangelson H."/>
            <person name="Liachko I."/>
            <person name="Sullivan S."/>
            <person name="Sone E.D."/>
            <person name="Koren S."/>
            <person name="Silverstein K.A.T."/>
            <person name="Beckman K.B."/>
            <person name="Gohl D.M."/>
        </authorList>
    </citation>
    <scope>NUCLEOTIDE SEQUENCE</scope>
    <source>
        <strain evidence="1">Duluth1</strain>
        <tissue evidence="1">Whole animal</tissue>
    </source>
</reference>
<dbReference type="Proteomes" id="UP000828390">
    <property type="component" value="Unassembled WGS sequence"/>
</dbReference>
<protein>
    <submittedName>
        <fullName evidence="1">Uncharacterized protein</fullName>
    </submittedName>
</protein>
<dbReference type="EMBL" id="JAIWYP010000003">
    <property type="protein sequence ID" value="KAH3853438.1"/>
    <property type="molecule type" value="Genomic_DNA"/>
</dbReference>
<sequence>MGTITSSVAPVRFLRCVASQKEKSGRSVVPVPGLQNAHIPRDWELAANRYSACWVARDNTVSGARVIDASGRVFPS</sequence>